<name>A0ABN6LHV6_9BACT</name>
<proteinExistence type="predicted"/>
<geneLocation type="plasmid" evidence="2 3">
    <name>pPP1</name>
</geneLocation>
<feature type="region of interest" description="Disordered" evidence="1">
    <location>
        <begin position="90"/>
        <end position="113"/>
    </location>
</feature>
<gene>
    <name evidence="2" type="ORF">PEPS_34190</name>
</gene>
<dbReference type="Proteomes" id="UP001354989">
    <property type="component" value="Plasmid pPP1"/>
</dbReference>
<accession>A0ABN6LHV6</accession>
<sequence>MLDKSVKDAIASIDFSEKRIKTKSKIYPIKTDFIQILKTLDINCIDGYRRIYQQAEPSQCQSLWGFVLPKSPYAAYGSIKGFKNTSAVKKDAAPQANQPKITPAKPAKPAKKSSTLQMMNYEEAKKFTRDYISTHGEFKSKAAFEDWVQTVAPKTFPLDVNKTFKAEYPAQRFSLTNFLGHSFARKKKPAAAKKVVVSASEEPRIDAFIPQINNEAKKKIAQDPKAALNALFTKRDKSTADLAYPLTAEEILEEDAPAMNYQEAKKYIENWQEKNHPIESRKEFTDWLNKHRPARFPHNPLTEYTKELSKKGKRFNLLHFLHGK</sequence>
<organism evidence="2 3">
    <name type="scientific">Persicobacter psychrovividus</name>
    <dbReference type="NCBI Taxonomy" id="387638"/>
    <lineage>
        <taxon>Bacteria</taxon>
        <taxon>Pseudomonadati</taxon>
        <taxon>Bacteroidota</taxon>
        <taxon>Cytophagia</taxon>
        <taxon>Cytophagales</taxon>
        <taxon>Persicobacteraceae</taxon>
        <taxon>Persicobacter</taxon>
    </lineage>
</organism>
<protein>
    <submittedName>
        <fullName evidence="2">Uncharacterized protein</fullName>
    </submittedName>
</protein>
<keyword evidence="2" id="KW-0614">Plasmid</keyword>
<evidence type="ECO:0000256" key="1">
    <source>
        <dbReference type="SAM" id="MobiDB-lite"/>
    </source>
</evidence>
<dbReference type="EMBL" id="AP025293">
    <property type="protein sequence ID" value="BDD01139.1"/>
    <property type="molecule type" value="Genomic_DNA"/>
</dbReference>
<keyword evidence="3" id="KW-1185">Reference proteome</keyword>
<evidence type="ECO:0000313" key="2">
    <source>
        <dbReference type="EMBL" id="BDD01139.1"/>
    </source>
</evidence>
<evidence type="ECO:0000313" key="3">
    <source>
        <dbReference type="Proteomes" id="UP001354989"/>
    </source>
</evidence>
<reference evidence="2 3" key="1">
    <citation type="submission" date="2021-12" db="EMBL/GenBank/DDBJ databases">
        <title>Genome sequencing of bacteria with rrn-lacking chromosome and rrn-plasmid.</title>
        <authorList>
            <person name="Anda M."/>
            <person name="Iwasaki W."/>
        </authorList>
    </citation>
    <scope>NUCLEOTIDE SEQUENCE [LARGE SCALE GENOMIC DNA]</scope>
    <source>
        <strain evidence="2 3">NBRC 101262</strain>
        <plasmid evidence="2 3">pPP1</plasmid>
    </source>
</reference>